<feature type="region of interest" description="Disordered" evidence="2">
    <location>
        <begin position="543"/>
        <end position="630"/>
    </location>
</feature>
<reference evidence="3 4" key="1">
    <citation type="journal article" date="2025" name="Microbiol. Resour. Announc.">
        <title>Draft genome sequences for Neonectria magnoliae and Neonectria punicea, canker pathogens of Liriodendron tulipifera and Acer saccharum in West Virginia.</title>
        <authorList>
            <person name="Petronek H.M."/>
            <person name="Kasson M.T."/>
            <person name="Metheny A.M."/>
            <person name="Stauder C.M."/>
            <person name="Lovett B."/>
            <person name="Lynch S.C."/>
            <person name="Garnas J.R."/>
            <person name="Kasson L.R."/>
            <person name="Stajich J.E."/>
        </authorList>
    </citation>
    <scope>NUCLEOTIDE SEQUENCE [LARGE SCALE GENOMIC DNA]</scope>
    <source>
        <strain evidence="3 4">NRRL 64651</strain>
    </source>
</reference>
<evidence type="ECO:0000313" key="3">
    <source>
        <dbReference type="EMBL" id="KAK7419840.1"/>
    </source>
</evidence>
<sequence length="630" mass="70087">MSNQPITPNSVTESLTAAVALASSPSPQTELIASEDVNDDIDSSLGEDGASSTASISTSILKYRQIQGRTYHSDKFTTEYSFPNDDRQLESVDITHHYLTLLLDGQLFLAPIKDEVQRVLDVGTGSGIWAIDFADQYPGAEVTGTDLSPCQPAWVPPNVQFEIDDATQGWAWKDNTFDFIHIRYLFGALKNWTTLFKEAYRCCTPGGWVQSVEADIEFRSDDGTTDQEPALKMFKKLYDDSGKALDRPFFVHDLQQKGFEEAGFTDVKTVDYKVPIGGWPKDPKLAEVGRFVKLTLENDVEGYTLMLWHNVVQWPKDEYQLFLMSIRNALRNRKVHSYFLVRYVFGLPQLHHESPSNVALQVDFSWKKFKALITEKGGSTDPVYIVDFQTVKSPSIIFKSAPSGTVIGSGTLHPISINADYAIHGQKGTLKALKRFQTEYTHLSHAYSDTDAPATMRWSSNCGFKTWDFVCLDENELPVAKFSANAWAIKKIGNIEFLGPKATSQAARDEIVVTGLTLFYCMTLRTTSILSFFGAIFARPGPLKKSHEQQGTPKNDHTKSPRSIGSIDDDLKDNTRDGVPKSLSSEPPKTKKSDRSELPRHDLGRQQEERIASSGGSHAAKLLLGNLGTA</sequence>
<dbReference type="Gene3D" id="3.40.50.150">
    <property type="entry name" value="Vaccinia Virus protein VP39"/>
    <property type="match status" value="1"/>
</dbReference>
<evidence type="ECO:0000256" key="2">
    <source>
        <dbReference type="SAM" id="MobiDB-lite"/>
    </source>
</evidence>
<dbReference type="Pfam" id="PF13489">
    <property type="entry name" value="Methyltransf_23"/>
    <property type="match status" value="1"/>
</dbReference>
<feature type="compositionally biased region" description="Basic and acidic residues" evidence="2">
    <location>
        <begin position="588"/>
        <end position="611"/>
    </location>
</feature>
<evidence type="ECO:0000313" key="4">
    <source>
        <dbReference type="Proteomes" id="UP001498421"/>
    </source>
</evidence>
<evidence type="ECO:0000256" key="1">
    <source>
        <dbReference type="ARBA" id="ARBA00038158"/>
    </source>
</evidence>
<organism evidence="3 4">
    <name type="scientific">Neonectria magnoliae</name>
    <dbReference type="NCBI Taxonomy" id="2732573"/>
    <lineage>
        <taxon>Eukaryota</taxon>
        <taxon>Fungi</taxon>
        <taxon>Dikarya</taxon>
        <taxon>Ascomycota</taxon>
        <taxon>Pezizomycotina</taxon>
        <taxon>Sordariomycetes</taxon>
        <taxon>Hypocreomycetidae</taxon>
        <taxon>Hypocreales</taxon>
        <taxon>Nectriaceae</taxon>
        <taxon>Neonectria</taxon>
    </lineage>
</organism>
<gene>
    <name evidence="3" type="ORF">QQZ08_010674</name>
</gene>
<accession>A0ABR1HFZ2</accession>
<protein>
    <recommendedName>
        <fullName evidence="5">Methyltransferase domain-containing protein</fullName>
    </recommendedName>
</protein>
<dbReference type="InterPro" id="IPR029063">
    <property type="entry name" value="SAM-dependent_MTases_sf"/>
</dbReference>
<comment type="similarity">
    <text evidence="1">Belongs to the methyltransferase superfamily. LaeA methyltransferase family.</text>
</comment>
<dbReference type="PANTHER" id="PTHR43591">
    <property type="entry name" value="METHYLTRANSFERASE"/>
    <property type="match status" value="1"/>
</dbReference>
<name>A0ABR1HFZ2_9HYPO</name>
<proteinExistence type="inferred from homology"/>
<comment type="caution">
    <text evidence="3">The sequence shown here is derived from an EMBL/GenBank/DDBJ whole genome shotgun (WGS) entry which is preliminary data.</text>
</comment>
<dbReference type="PANTHER" id="PTHR43591:SF10">
    <property type="entry name" value="ABC TRANSMEMBRANE TYPE-1 DOMAIN-CONTAINING PROTEIN-RELATED"/>
    <property type="match status" value="1"/>
</dbReference>
<dbReference type="EMBL" id="JAZAVK010000143">
    <property type="protein sequence ID" value="KAK7419840.1"/>
    <property type="molecule type" value="Genomic_DNA"/>
</dbReference>
<keyword evidence="4" id="KW-1185">Reference proteome</keyword>
<evidence type="ECO:0008006" key="5">
    <source>
        <dbReference type="Google" id="ProtNLM"/>
    </source>
</evidence>
<dbReference type="CDD" id="cd02440">
    <property type="entry name" value="AdoMet_MTases"/>
    <property type="match status" value="1"/>
</dbReference>
<dbReference type="SUPFAM" id="SSF53335">
    <property type="entry name" value="S-adenosyl-L-methionine-dependent methyltransferases"/>
    <property type="match status" value="1"/>
</dbReference>
<dbReference type="Proteomes" id="UP001498421">
    <property type="component" value="Unassembled WGS sequence"/>
</dbReference>